<keyword evidence="1 2" id="KW-0238">DNA-binding</keyword>
<dbReference type="GO" id="GO:0003677">
    <property type="term" value="F:DNA binding"/>
    <property type="evidence" value="ECO:0007669"/>
    <property type="project" value="UniProtKB-UniRule"/>
</dbReference>
<evidence type="ECO:0000259" key="3">
    <source>
        <dbReference type="PROSITE" id="PS50977"/>
    </source>
</evidence>
<evidence type="ECO:0000256" key="1">
    <source>
        <dbReference type="ARBA" id="ARBA00023125"/>
    </source>
</evidence>
<dbReference type="InterPro" id="IPR050624">
    <property type="entry name" value="HTH-type_Tx_Regulator"/>
</dbReference>
<proteinExistence type="predicted"/>
<dbReference type="PANTHER" id="PTHR43479">
    <property type="entry name" value="ACREF/ENVCD OPERON REPRESSOR-RELATED"/>
    <property type="match status" value="1"/>
</dbReference>
<dbReference type="SUPFAM" id="SSF46689">
    <property type="entry name" value="Homeodomain-like"/>
    <property type="match status" value="1"/>
</dbReference>
<evidence type="ECO:0000313" key="5">
    <source>
        <dbReference type="Proteomes" id="UP000029278"/>
    </source>
</evidence>
<dbReference type="PATRIC" id="fig|44252.3.peg.2551"/>
<reference evidence="4 5" key="1">
    <citation type="submission" date="2014-04" db="EMBL/GenBank/DDBJ databases">
        <authorList>
            <person name="Bishop-Lilly K.A."/>
            <person name="Broomall S.M."/>
            <person name="Chain P.S."/>
            <person name="Chertkov O."/>
            <person name="Coyne S.R."/>
            <person name="Daligault H.E."/>
            <person name="Davenport K.W."/>
            <person name="Erkkila T."/>
            <person name="Frey K.G."/>
            <person name="Gibbons H.S."/>
            <person name="Gu W."/>
            <person name="Jaissle J."/>
            <person name="Johnson S.L."/>
            <person name="Koroleva G.I."/>
            <person name="Ladner J.T."/>
            <person name="Lo C.-C."/>
            <person name="Minogue T.D."/>
            <person name="Munk C."/>
            <person name="Palacios G.F."/>
            <person name="Redden C.L."/>
            <person name="Rosenzweig C.N."/>
            <person name="Scholz M.B."/>
            <person name="Teshima H."/>
            <person name="Xu Y."/>
        </authorList>
    </citation>
    <scope>NUCLEOTIDE SEQUENCE [LARGE SCALE GENOMIC DNA]</scope>
    <source>
        <strain evidence="4 5">8244</strain>
    </source>
</reference>
<dbReference type="AlphaFoldDB" id="A0A090ZG02"/>
<dbReference type="GeneID" id="77006819"/>
<dbReference type="RefSeq" id="WP_051985400.1">
    <property type="nucleotide sequence ID" value="NZ_BGML01000006.1"/>
</dbReference>
<organism evidence="4 5">
    <name type="scientific">Paenibacillus macerans</name>
    <name type="common">Bacillus macerans</name>
    <dbReference type="NCBI Taxonomy" id="44252"/>
    <lineage>
        <taxon>Bacteria</taxon>
        <taxon>Bacillati</taxon>
        <taxon>Bacillota</taxon>
        <taxon>Bacilli</taxon>
        <taxon>Bacillales</taxon>
        <taxon>Paenibacillaceae</taxon>
        <taxon>Paenibacillus</taxon>
    </lineage>
</organism>
<dbReference type="HOGENOM" id="CLU_110628_0_0_9"/>
<keyword evidence="5" id="KW-1185">Reference proteome</keyword>
<dbReference type="Pfam" id="PF00440">
    <property type="entry name" value="TetR_N"/>
    <property type="match status" value="1"/>
</dbReference>
<dbReference type="PANTHER" id="PTHR43479:SF11">
    <property type="entry name" value="ACREF_ENVCD OPERON REPRESSOR-RELATED"/>
    <property type="match status" value="1"/>
</dbReference>
<gene>
    <name evidence="4" type="ORF">DJ90_2627</name>
</gene>
<dbReference type="EMBL" id="JMQA01000024">
    <property type="protein sequence ID" value="KFN09135.1"/>
    <property type="molecule type" value="Genomic_DNA"/>
</dbReference>
<comment type="caution">
    <text evidence="4">The sequence shown here is derived from an EMBL/GenBank/DDBJ whole genome shotgun (WGS) entry which is preliminary data.</text>
</comment>
<sequence>MGYCADHGLTTKKNILNATLELIKTEGADQVTLRKITAAANVNLALVNYYFGSKDKLINEALKMLLTSFQANFTVLDDTALNPKDRLKAFMLQYVDYISQYPGLLQEVLGKGNITFESNQEFSSFLKTTGFNKIRSTVGEITGEADPEILNIMMLQINAAVLFPIIMMQHIKHIAGDPDRNAVERQIDILFKHYFARYCEQDVSNQNRENADL</sequence>
<feature type="domain" description="HTH tetR-type" evidence="3">
    <location>
        <begin position="9"/>
        <end position="69"/>
    </location>
</feature>
<dbReference type="InterPro" id="IPR001647">
    <property type="entry name" value="HTH_TetR"/>
</dbReference>
<evidence type="ECO:0000313" key="4">
    <source>
        <dbReference type="EMBL" id="KFN09135.1"/>
    </source>
</evidence>
<name>A0A090ZG02_PAEMA</name>
<accession>A0A090ZG02</accession>
<evidence type="ECO:0000256" key="2">
    <source>
        <dbReference type="PROSITE-ProRule" id="PRU00335"/>
    </source>
</evidence>
<dbReference type="OrthoDB" id="9789566at2"/>
<feature type="DNA-binding region" description="H-T-H motif" evidence="2">
    <location>
        <begin position="32"/>
        <end position="51"/>
    </location>
</feature>
<dbReference type="Gene3D" id="1.10.357.10">
    <property type="entry name" value="Tetracycline Repressor, domain 2"/>
    <property type="match status" value="1"/>
</dbReference>
<protein>
    <submittedName>
        <fullName evidence="4">Bacterial regulatory s, tetR family protein</fullName>
    </submittedName>
</protein>
<dbReference type="STRING" id="44252.DJ90_2627"/>
<dbReference type="Proteomes" id="UP000029278">
    <property type="component" value="Unassembled WGS sequence"/>
</dbReference>
<dbReference type="InterPro" id="IPR009057">
    <property type="entry name" value="Homeodomain-like_sf"/>
</dbReference>
<dbReference type="PROSITE" id="PS50977">
    <property type="entry name" value="HTH_TETR_2"/>
    <property type="match status" value="1"/>
</dbReference>